<evidence type="ECO:0000313" key="3">
    <source>
        <dbReference type="EMBL" id="ROP31529.1"/>
    </source>
</evidence>
<keyword evidence="2" id="KW-1133">Transmembrane helix</keyword>
<organism evidence="3 4">
    <name type="scientific">Couchioplanes caeruleus</name>
    <dbReference type="NCBI Taxonomy" id="56438"/>
    <lineage>
        <taxon>Bacteria</taxon>
        <taxon>Bacillati</taxon>
        <taxon>Actinomycetota</taxon>
        <taxon>Actinomycetes</taxon>
        <taxon>Micromonosporales</taxon>
        <taxon>Micromonosporaceae</taxon>
        <taxon>Couchioplanes</taxon>
    </lineage>
</organism>
<dbReference type="Proteomes" id="UP000271683">
    <property type="component" value="Unassembled WGS sequence"/>
</dbReference>
<dbReference type="RefSeq" id="WP_071805434.1">
    <property type="nucleotide sequence ID" value="NZ_RJKL01000001.1"/>
</dbReference>
<evidence type="ECO:0000313" key="4">
    <source>
        <dbReference type="Proteomes" id="UP000271683"/>
    </source>
</evidence>
<gene>
    <name evidence="3" type="ORF">EDD30_4443</name>
</gene>
<comment type="caution">
    <text evidence="3">The sequence shown here is derived from an EMBL/GenBank/DDBJ whole genome shotgun (WGS) entry which is preliminary data.</text>
</comment>
<reference evidence="3 4" key="1">
    <citation type="submission" date="2018-11" db="EMBL/GenBank/DDBJ databases">
        <title>Sequencing the genomes of 1000 actinobacteria strains.</title>
        <authorList>
            <person name="Klenk H.-P."/>
        </authorList>
    </citation>
    <scope>NUCLEOTIDE SEQUENCE [LARGE SCALE GENOMIC DNA]</scope>
    <source>
        <strain evidence="3 4">DSM 43634</strain>
    </source>
</reference>
<feature type="region of interest" description="Disordered" evidence="1">
    <location>
        <begin position="1"/>
        <end position="24"/>
    </location>
</feature>
<evidence type="ECO:0000256" key="2">
    <source>
        <dbReference type="SAM" id="Phobius"/>
    </source>
</evidence>
<dbReference type="EMBL" id="RJKL01000001">
    <property type="protein sequence ID" value="ROP31529.1"/>
    <property type="molecule type" value="Genomic_DNA"/>
</dbReference>
<accession>A0A3N1GMT4</accession>
<proteinExistence type="predicted"/>
<dbReference type="AlphaFoldDB" id="A0A3N1GMT4"/>
<feature type="compositionally biased region" description="Pro residues" evidence="1">
    <location>
        <begin position="1"/>
        <end position="16"/>
    </location>
</feature>
<name>A0A3N1GMT4_9ACTN</name>
<sequence length="177" mass="18926">MQPTNPPSQPAVPPPAQAAAPPKPRNRRARLILAMAAGILSLICLGGVGVFISLYDEATQIKRTAPDAVVSSYLRAFLVNRDDGEAALFMCKTTSDLSGMTALRAEMVDRERVFDVTVSVNWGTLTVSGEGDRRDVSTELTIAGSADGQSISQRTESWRFGVVDQDGWRVCGAAKVS</sequence>
<keyword evidence="2" id="KW-0812">Transmembrane</keyword>
<evidence type="ECO:0008006" key="5">
    <source>
        <dbReference type="Google" id="ProtNLM"/>
    </source>
</evidence>
<feature type="transmembrane region" description="Helical" evidence="2">
    <location>
        <begin position="31"/>
        <end position="55"/>
    </location>
</feature>
<protein>
    <recommendedName>
        <fullName evidence="5">Mce-associated membrane protein</fullName>
    </recommendedName>
</protein>
<evidence type="ECO:0000256" key="1">
    <source>
        <dbReference type="SAM" id="MobiDB-lite"/>
    </source>
</evidence>
<keyword evidence="2" id="KW-0472">Membrane</keyword>